<keyword evidence="8" id="KW-1185">Reference proteome</keyword>
<evidence type="ECO:0000259" key="6">
    <source>
        <dbReference type="Pfam" id="PF03441"/>
    </source>
</evidence>
<accession>A0ABN9YC12</accession>
<feature type="region of interest" description="Disordered" evidence="5">
    <location>
        <begin position="190"/>
        <end position="246"/>
    </location>
</feature>
<dbReference type="Pfam" id="PF03441">
    <property type="entry name" value="FAD_binding_7"/>
    <property type="match status" value="1"/>
</dbReference>
<evidence type="ECO:0000256" key="2">
    <source>
        <dbReference type="ARBA" id="ARBA00005862"/>
    </source>
</evidence>
<evidence type="ECO:0000256" key="5">
    <source>
        <dbReference type="SAM" id="MobiDB-lite"/>
    </source>
</evidence>
<evidence type="ECO:0000256" key="1">
    <source>
        <dbReference type="ARBA" id="ARBA00001974"/>
    </source>
</evidence>
<feature type="compositionally biased region" description="Gly residues" evidence="5">
    <location>
        <begin position="149"/>
        <end position="160"/>
    </location>
</feature>
<feature type="compositionally biased region" description="Basic and acidic residues" evidence="5">
    <location>
        <begin position="210"/>
        <end position="221"/>
    </location>
</feature>
<name>A0ABN9YC12_9DINO</name>
<dbReference type="EMBL" id="CAUYUJ010022093">
    <property type="protein sequence ID" value="CAK0908889.1"/>
    <property type="molecule type" value="Genomic_DNA"/>
</dbReference>
<gene>
    <name evidence="7" type="ORF">PCOR1329_LOCUS83453</name>
</gene>
<dbReference type="InterPro" id="IPR002081">
    <property type="entry name" value="Cryptochrome/DNA_photolyase_1"/>
</dbReference>
<evidence type="ECO:0000313" key="7">
    <source>
        <dbReference type="EMBL" id="CAK0908889.1"/>
    </source>
</evidence>
<evidence type="ECO:0000256" key="3">
    <source>
        <dbReference type="ARBA" id="ARBA00022630"/>
    </source>
</evidence>
<keyword evidence="4" id="KW-0274">FAD</keyword>
<evidence type="ECO:0000256" key="4">
    <source>
        <dbReference type="ARBA" id="ARBA00022827"/>
    </source>
</evidence>
<proteinExistence type="inferred from homology"/>
<sequence>MMWQHQGLAGVSQWLVKIDCHPVRHAKSADPNGEYVRRWVPELARLRREHIHQPWAAPAAALAAAGVALGGEGPGSYPHRIVEDVDAARAAFLRDARQCRAEAPASCFSADGCDYLSNPATSGLRAPGIWALTERCVCGRPEPRAPAERGGGPAGKGGRPGGERAPARGAAEAPVRRVFASPGAAAAFAAGAAKGKGKRKSAGMDDAALPEERRGAAERWGRRGAGATGEAAAAAQPEKRRQGRWRVREAVVNETIAGA</sequence>
<feature type="domain" description="Cryptochrome/DNA photolyase FAD-binding" evidence="6">
    <location>
        <begin position="2"/>
        <end position="94"/>
    </location>
</feature>
<dbReference type="SUPFAM" id="SSF48173">
    <property type="entry name" value="Cryptochrome/photolyase FAD-binding domain"/>
    <property type="match status" value="1"/>
</dbReference>
<protein>
    <recommendedName>
        <fullName evidence="6">Cryptochrome/DNA photolyase FAD-binding domain-containing protein</fullName>
    </recommendedName>
</protein>
<organism evidence="7 8">
    <name type="scientific">Prorocentrum cordatum</name>
    <dbReference type="NCBI Taxonomy" id="2364126"/>
    <lineage>
        <taxon>Eukaryota</taxon>
        <taxon>Sar</taxon>
        <taxon>Alveolata</taxon>
        <taxon>Dinophyceae</taxon>
        <taxon>Prorocentrales</taxon>
        <taxon>Prorocentraceae</taxon>
        <taxon>Prorocentrum</taxon>
    </lineage>
</organism>
<dbReference type="PANTHER" id="PTHR11455">
    <property type="entry name" value="CRYPTOCHROME"/>
    <property type="match status" value="1"/>
</dbReference>
<dbReference type="InterPro" id="IPR036134">
    <property type="entry name" value="Crypto/Photolyase_FAD-like_sf"/>
</dbReference>
<dbReference type="PANTHER" id="PTHR11455:SF18">
    <property type="entry name" value="SI:CH1073-390K14.1"/>
    <property type="match status" value="1"/>
</dbReference>
<dbReference type="Gene3D" id="1.10.579.10">
    <property type="entry name" value="DNA Cyclobutane Dipyrimidine Photolyase, subunit A, domain 3"/>
    <property type="match status" value="1"/>
</dbReference>
<comment type="caution">
    <text evidence="7">The sequence shown here is derived from an EMBL/GenBank/DDBJ whole genome shotgun (WGS) entry which is preliminary data.</text>
</comment>
<dbReference type="Proteomes" id="UP001189429">
    <property type="component" value="Unassembled WGS sequence"/>
</dbReference>
<dbReference type="InterPro" id="IPR005101">
    <property type="entry name" value="Cryptochr/Photolyase_FAD-bd"/>
</dbReference>
<feature type="region of interest" description="Disordered" evidence="5">
    <location>
        <begin position="142"/>
        <end position="174"/>
    </location>
</feature>
<comment type="cofactor">
    <cofactor evidence="1">
        <name>FAD</name>
        <dbReference type="ChEBI" id="CHEBI:57692"/>
    </cofactor>
</comment>
<evidence type="ECO:0000313" key="8">
    <source>
        <dbReference type="Proteomes" id="UP001189429"/>
    </source>
</evidence>
<reference evidence="7" key="1">
    <citation type="submission" date="2023-10" db="EMBL/GenBank/DDBJ databases">
        <authorList>
            <person name="Chen Y."/>
            <person name="Shah S."/>
            <person name="Dougan E. K."/>
            <person name="Thang M."/>
            <person name="Chan C."/>
        </authorList>
    </citation>
    <scope>NUCLEOTIDE SEQUENCE [LARGE SCALE GENOMIC DNA]</scope>
</reference>
<keyword evidence="3" id="KW-0285">Flavoprotein</keyword>
<comment type="similarity">
    <text evidence="2">Belongs to the DNA photolyase class-1 family.</text>
</comment>